<feature type="compositionally biased region" description="Acidic residues" evidence="1">
    <location>
        <begin position="501"/>
        <end position="521"/>
    </location>
</feature>
<name>A0A653BTL3_CALMS</name>
<feature type="compositionally biased region" description="Low complexity" evidence="1">
    <location>
        <begin position="875"/>
        <end position="915"/>
    </location>
</feature>
<dbReference type="Pfam" id="PF07145">
    <property type="entry name" value="PAM2"/>
    <property type="match status" value="1"/>
</dbReference>
<feature type="region of interest" description="Disordered" evidence="1">
    <location>
        <begin position="670"/>
        <end position="1031"/>
    </location>
</feature>
<feature type="compositionally biased region" description="Basic and acidic residues" evidence="1">
    <location>
        <begin position="253"/>
        <end position="267"/>
    </location>
</feature>
<feature type="region of interest" description="Disordered" evidence="1">
    <location>
        <begin position="1"/>
        <end position="26"/>
    </location>
</feature>
<feature type="region of interest" description="Disordered" evidence="1">
    <location>
        <begin position="364"/>
        <end position="471"/>
    </location>
</feature>
<feature type="compositionally biased region" description="Low complexity" evidence="1">
    <location>
        <begin position="809"/>
        <end position="838"/>
    </location>
</feature>
<sequence>MSQLNPNAAEFVPVSPATSPTGGPTVRLLEDDIIAQSPKRPMNMDKVVDAKQFEEEVRSRPSELDDSFCSNGHAENEHNLSSDMMENLLNGKNIDEIPEFQPGSTPTKSRPDEFHFGPNAAPFTPKHLDQSEALSTKAVFGDDTAQNIDLSLNTSADRSSPIKSPIKKESDDPMSMSFYADRDDANPFDLNKVQMLPDNLDDFLQQPDNNVTANLPAEQKSENLIMNNDDALQTTDLDKHNYDDEKELASPLEPEKELSCPDFREDGITPEPTNENLLGGDFCQLSQKMKTPEPLPRDVELISPDSAHESKSPTEESRPESIPSDVELLSPQPKIEEQLHQTATEVNDLLGGFGSHEQEDLLCERPTSCERPMSESPACERPESKSPMVCERPESKSPMVCERPESKSPMVCERPMSCERPTSESPLCEMPESRSPMLCERPESKSPMLCERPESKSPMACERPESKSPAFGEQVVVEQNAFGDNPFVGETRKEEVNMFEVEPEEQMPKEEESEPPLDEEEIKATIVVGPQGVIEIEEEPSEYIPSPAAEPIDLEPQVIEPVQDVCPLEKPIENAEVFEYGDADVTKETIAEKPVGEVEVRMENISPQFAEQAFVMTPSEESRQEEVPAAPLAEEAAKEPLPTAPAPASEDGPAEAALVAAGVAAAATAAVATAAAAAAAPTTPTPAPKPAEDKKKTTPAAAKRPSVGAKTNATPSPKGGAAKPSVGAAKPKTASSAAPKASPTKTATMQKSPAPTAAPKPAAASKLMAPKPRTAPPNKTTDKKPLANGDVKQPPIRSTLTTRKSVTETAATKTTARPATASARPATSAATKTTTAAPKPAPRPATAPKAAAPRTNGTTTASAARLKPTPKSPVASKAPSTTTKTATNLTSKTTTSAARPAFTTNTKPKAPATTAPAPPKPRVPLSRRPAVETDKQNKEAVNKATAGRTSAPRTGVTALKKVESKTATTTRTTVMKSTTTTMKSAAMTKKPAEIVRNKSTKTTTHTTKVDKPEMNGVATEAPEAVKAPTNEVLLTDCEPQLVKDNSPAIDNKTIENSLIQTNAAD</sequence>
<feature type="compositionally biased region" description="Polar residues" evidence="1">
    <location>
        <begin position="222"/>
        <end position="235"/>
    </location>
</feature>
<gene>
    <name evidence="2" type="ORF">CALMAC_LOCUS3461</name>
</gene>
<reference evidence="2 3" key="1">
    <citation type="submission" date="2019-01" db="EMBL/GenBank/DDBJ databases">
        <authorList>
            <person name="Sayadi A."/>
        </authorList>
    </citation>
    <scope>NUCLEOTIDE SEQUENCE [LARGE SCALE GENOMIC DNA]</scope>
</reference>
<keyword evidence="3" id="KW-1185">Reference proteome</keyword>
<organism evidence="2 3">
    <name type="scientific">Callosobruchus maculatus</name>
    <name type="common">Southern cowpea weevil</name>
    <name type="synonym">Pulse bruchid</name>
    <dbReference type="NCBI Taxonomy" id="64391"/>
    <lineage>
        <taxon>Eukaryota</taxon>
        <taxon>Metazoa</taxon>
        <taxon>Ecdysozoa</taxon>
        <taxon>Arthropoda</taxon>
        <taxon>Hexapoda</taxon>
        <taxon>Insecta</taxon>
        <taxon>Pterygota</taxon>
        <taxon>Neoptera</taxon>
        <taxon>Endopterygota</taxon>
        <taxon>Coleoptera</taxon>
        <taxon>Polyphaga</taxon>
        <taxon>Cucujiformia</taxon>
        <taxon>Chrysomeloidea</taxon>
        <taxon>Chrysomelidae</taxon>
        <taxon>Bruchinae</taxon>
        <taxon>Bruchini</taxon>
        <taxon>Callosobruchus</taxon>
    </lineage>
</organism>
<feature type="compositionally biased region" description="Polar residues" evidence="1">
    <location>
        <begin position="796"/>
        <end position="808"/>
    </location>
</feature>
<dbReference type="AlphaFoldDB" id="A0A653BTL3"/>
<feature type="region of interest" description="Disordered" evidence="1">
    <location>
        <begin position="151"/>
        <end position="183"/>
    </location>
</feature>
<feature type="region of interest" description="Disordered" evidence="1">
    <location>
        <begin position="56"/>
        <end position="80"/>
    </location>
</feature>
<protein>
    <submittedName>
        <fullName evidence="2">Uncharacterized protein</fullName>
    </submittedName>
</protein>
<proteinExistence type="predicted"/>
<evidence type="ECO:0000313" key="3">
    <source>
        <dbReference type="Proteomes" id="UP000410492"/>
    </source>
</evidence>
<feature type="compositionally biased region" description="Low complexity" evidence="1">
    <location>
        <begin position="670"/>
        <end position="682"/>
    </location>
</feature>
<feature type="compositionally biased region" description="Basic and acidic residues" evidence="1">
    <location>
        <begin position="929"/>
        <end position="941"/>
    </location>
</feature>
<dbReference type="Proteomes" id="UP000410492">
    <property type="component" value="Unassembled WGS sequence"/>
</dbReference>
<dbReference type="InterPro" id="IPR009818">
    <property type="entry name" value="PAM2_motif"/>
</dbReference>
<feature type="region of interest" description="Disordered" evidence="1">
    <location>
        <begin position="95"/>
        <end position="126"/>
    </location>
</feature>
<dbReference type="OrthoDB" id="416093at2759"/>
<evidence type="ECO:0000256" key="1">
    <source>
        <dbReference type="SAM" id="MobiDB-lite"/>
    </source>
</evidence>
<dbReference type="EMBL" id="CAACVG010004789">
    <property type="protein sequence ID" value="VEN38631.1"/>
    <property type="molecule type" value="Genomic_DNA"/>
</dbReference>
<feature type="compositionally biased region" description="Basic and acidic residues" evidence="1">
    <location>
        <begin position="295"/>
        <end position="319"/>
    </location>
</feature>
<feature type="compositionally biased region" description="Low complexity" evidence="1">
    <location>
        <begin position="965"/>
        <end position="989"/>
    </location>
</feature>
<feature type="compositionally biased region" description="Low complexity" evidence="1">
    <location>
        <begin position="728"/>
        <end position="772"/>
    </location>
</feature>
<feature type="compositionally biased region" description="Low complexity" evidence="1">
    <location>
        <begin position="846"/>
        <end position="855"/>
    </location>
</feature>
<feature type="region of interest" description="Disordered" evidence="1">
    <location>
        <begin position="499"/>
        <end position="521"/>
    </location>
</feature>
<feature type="region of interest" description="Disordered" evidence="1">
    <location>
        <begin position="617"/>
        <end position="654"/>
    </location>
</feature>
<accession>A0A653BTL3</accession>
<feature type="region of interest" description="Disordered" evidence="1">
    <location>
        <begin position="200"/>
        <end position="343"/>
    </location>
</feature>
<evidence type="ECO:0000313" key="2">
    <source>
        <dbReference type="EMBL" id="VEN38631.1"/>
    </source>
</evidence>